<dbReference type="InterPro" id="IPR009543">
    <property type="entry name" value="VPS13_VAB"/>
</dbReference>
<evidence type="ECO:0000256" key="1">
    <source>
        <dbReference type="ARBA" id="ARBA00006545"/>
    </source>
</evidence>
<dbReference type="Pfam" id="PF25037">
    <property type="entry name" value="VPS13_C"/>
    <property type="match status" value="1"/>
</dbReference>
<dbReference type="PANTHER" id="PTHR45523:SF2">
    <property type="entry name" value="OS02G0470600 PROTEIN"/>
    <property type="match status" value="1"/>
</dbReference>
<dbReference type="PROSITE" id="PS50004">
    <property type="entry name" value="C2"/>
    <property type="match status" value="1"/>
</dbReference>
<keyword evidence="2" id="KW-0813">Transport</keyword>
<dbReference type="GO" id="GO:0006869">
    <property type="term" value="P:lipid transport"/>
    <property type="evidence" value="ECO:0007669"/>
    <property type="project" value="UniProtKB-KW"/>
</dbReference>
<evidence type="ECO:0000313" key="5">
    <source>
        <dbReference type="EnsemblPlants" id="OBART02G16400.1"/>
    </source>
</evidence>
<dbReference type="Pfam" id="PF06101">
    <property type="entry name" value="Vps62"/>
    <property type="match status" value="2"/>
</dbReference>
<dbReference type="CDD" id="cd00030">
    <property type="entry name" value="C2"/>
    <property type="match status" value="1"/>
</dbReference>
<dbReference type="STRING" id="65489.A0A0D3F525"/>
<dbReference type="InterPro" id="IPR056748">
    <property type="entry name" value="VPS13-like_C"/>
</dbReference>
<feature type="domain" description="C2" evidence="4">
    <location>
        <begin position="2721"/>
        <end position="2857"/>
    </location>
</feature>
<reference evidence="5" key="1">
    <citation type="journal article" date="2009" name="Rice">
        <title>De Novo Next Generation Sequencing of Plant Genomes.</title>
        <authorList>
            <person name="Rounsley S."/>
            <person name="Marri P.R."/>
            <person name="Yu Y."/>
            <person name="He R."/>
            <person name="Sisneros N."/>
            <person name="Goicoechea J.L."/>
            <person name="Lee S.J."/>
            <person name="Angelova A."/>
            <person name="Kudrna D."/>
            <person name="Luo M."/>
            <person name="Affourtit J."/>
            <person name="Desany B."/>
            <person name="Knight J."/>
            <person name="Niazi F."/>
            <person name="Egholm M."/>
            <person name="Wing R.A."/>
        </authorList>
    </citation>
    <scope>NUCLEOTIDE SEQUENCE [LARGE SCALE GENOMIC DNA]</scope>
    <source>
        <strain evidence="5">cv. IRGC 105608</strain>
    </source>
</reference>
<dbReference type="PaxDb" id="65489-OBART02G16400.1"/>
<protein>
    <recommendedName>
        <fullName evidence="4">C2 domain-containing protein</fullName>
    </recommendedName>
</protein>
<proteinExistence type="inferred from homology"/>
<dbReference type="Pfam" id="PF12624">
    <property type="entry name" value="VPS13_N"/>
    <property type="match status" value="1"/>
</dbReference>
<evidence type="ECO:0000256" key="3">
    <source>
        <dbReference type="ARBA" id="ARBA00023055"/>
    </source>
</evidence>
<dbReference type="InterPro" id="IPR026854">
    <property type="entry name" value="VPS13_N"/>
</dbReference>
<dbReference type="InterPro" id="IPR035892">
    <property type="entry name" value="C2_domain_sf"/>
</dbReference>
<dbReference type="InterPro" id="IPR000008">
    <property type="entry name" value="C2_dom"/>
</dbReference>
<reference evidence="5" key="2">
    <citation type="submission" date="2015-03" db="UniProtKB">
        <authorList>
            <consortium name="EnsemblPlants"/>
        </authorList>
    </citation>
    <scope>IDENTIFICATION</scope>
</reference>
<comment type="similarity">
    <text evidence="1">Belongs to the VPS13 family.</text>
</comment>
<dbReference type="Gene3D" id="2.60.40.150">
    <property type="entry name" value="C2 domain"/>
    <property type="match status" value="1"/>
</dbReference>
<dbReference type="eggNOG" id="KOG1809">
    <property type="taxonomic scope" value="Eukaryota"/>
</dbReference>
<evidence type="ECO:0000313" key="6">
    <source>
        <dbReference type="Proteomes" id="UP000026960"/>
    </source>
</evidence>
<keyword evidence="3" id="KW-0445">Lipid transport</keyword>
<dbReference type="Pfam" id="PF25036">
    <property type="entry name" value="VPS13_VAB"/>
    <property type="match status" value="1"/>
</dbReference>
<dbReference type="SUPFAM" id="SSF49562">
    <property type="entry name" value="C2 domain (Calcium/lipid-binding domain, CaLB)"/>
    <property type="match status" value="1"/>
</dbReference>
<dbReference type="EnsemblPlants" id="OBART02G16400.1">
    <property type="protein sequence ID" value="OBART02G16400.1"/>
    <property type="gene ID" value="OBART02G16400"/>
</dbReference>
<dbReference type="InterPro" id="IPR009291">
    <property type="entry name" value="Vps62"/>
</dbReference>
<sequence length="4342" mass="486029">MERDNETYRSPTHVVYATVISYVIHDNNLLGEVLICLGLRTYIVHTTLVSKITLHSLQGFSPCHFHELHSSRILQVSEEPDYYDYVINCFKNADMVLYLLRKYLGEYVEGLSVETLRISVWQGDVVLKDLKLKADALNSLRLPVTVKAGFVGTITLKVPWKSLGKEPVIVLIDRLFVLAHPAPDGQTLKEEDREKLFEAKLQQIEAAEAATLEATSRSSKGGPVPGSNSWLYNLISTIIGNLKVTISNVHIRYEDSVSNSGHPFASGFTLSRLAAVTVDEDGNETFDAGVALDKLRKSVELHRLAIYHDSDSSAWKLAKKWEDLNPTEWGEIFQDGIDDHSGNSVWAMNRNYLVSPINGTLNYKRLGKQERGGPDIPLEKASLVLSDVSLTVTEAQYYDGIKLLETFSRFRTRVDVSHLRPIVPVKVDCRAWWRYAVLAGWQQVKLAVGGPQIISSLTNPLPWSAHWHMEFALMVVDTACEATHVCGVVHLKDSMELQQRTAQVVQGTRGERSCVGAIGSHGRELGISASFVDAMLLGHAKVETVKSKEILHKKGASKRRWWTFGWNSAELPSEENALLEPQLDEEERLTKEEWQAINKLLSYQPEDDLSSPLEKVSPNTTRFLVDVSIGQAAARIINIDRTEILCGRFEKLQVVTKLYPKSTRCDVTLRYCGLSSPEGSLAQSVVSEGKSNALDVSFVRAPVGLDLDWQLVAKISPCHVTVLKGSYERFLEFIKRSKAVSPTMKIEQVTRRAQEQLQMVLEEQSSFGLDIDLDAPKVRIPLITRQPLLGNEHFVLDLGHFTLHTRDGTREEERRSLYSRFYIAGRDMAAFVVCDTAEDIYSVPENQRVLSGPTVDANQFCSLLDRCGMSVIIDQIKVPHPSYPSTRVSFQVPNLDIHFSPKRYGKIVELLGVLCKLKGSDSEDSDSCENCNLAPWYPADLAGDARTLVWKGLGYSLAEWHTSYVVLSGMYLYILESEVSQDYQSMASRQVIEVPSTSVGGSLYSIAVCSRGVDMQKALESTSTLIIEFHNEIEKANWMKALVQATYQASAPPEVNILGDPVSTTEPSTPRLSSLGSVDLLVNGSVVETKLSLYAKLDRKKKDPEEVVMLELLGSGGKVNVVQSSRGLSVKTKLHSLKIKDELQGRLSMSSNYLACSVINDNLETVDSSSPDEEDHRKSFSVEEDSFMDALTDFTPDQSPNLQDLEIPSNSIFDPDGHTQLSSKDGLSFDGDQQKVKPTEVFYEAQDNNINDFVVLTFLTRTPDSCLYDGIDSQMCIRMSALEFYCNRPTLVALIEFGFDLSMVNSAPKGDSDTTPAVRNVKPTGTEDNARNFVKGLLGYGKRRTIFNMKMDVDRVSMFLNKEDGSQLAMFVQEKFLFDLKVHPGSFSIDGMLGNMRFCDMSLGPEHRWGWLCDIRKPGVESLIKFAFQSYSVDDDDYEGYNYSLIGQLSAVRIVFLYRFVQEFTSYFMELATPHTEEAIKFIDKVGGFEWLIQKYEIDGASAIKLDLSLDTPIIIVPKNSQSKDYIQLDLGQLKVRNDFCWRGGEESDPSAVRLDILQAEINGINMAVGVNGILGKSMIREGHGINIEVRRSLRDVFKRVPMLCMKFQIGLLHGIMSDKEYNVITSCISTNLSEAPNLPPSFRDNVNRTKDSIRLLADKVNLNNHLLLSRTVVVMTVDVQYALFELRNGPDAESPLAELVLEGLWVSYRTTSLFEMDLYLSILKFLIHDIRPDTKSEMRLMLGSYSETSKLSTQDPSSDVGVSNLTMVILDYRWRSSFQSFVIRIQEPRVLVVLDFLLPVVEFFVPNLGTITGREESLDPKNDPLIKSDDIILCEPVFFQRENFIQLSPGRQLIVDGCDIDDFTYDGCGGTISLCDEYDKKGQLYSGTIIILGRGKKLRFKNVKIENGALLRRCVYLNAGSSYSISAEDGVEVSVLESSLNDNEDDNTQNEEYKRINALQPGADIPSAQMLNFTFEAQDHFSVLFLKTVVSPEFTFYDSSKLSIDDSLHIEKLLRAKMDFSFMYASKEKDIWARSVVKDLTIEAGSGLLVLEPVDVSWKYTSVSEKTNIVLASTDVYIHLSLSVASLLLKLQNQTLAALQFGNNNPLVSCINFKRVWTSPNGELPGYNLTFWRPQAPSNYVILGDCVSSRCVPPSQVVVAVSNTYGRVRKPLGFRLVHVLPVSLEQMNSSQAAEDNECSIWIPVPPPGYIALGCVVNIGRQPPSNHVVYCLRSDLVTSTAFSDCIHTLSPTPGVTPGFSIWRVDNVIASFHAHNSIEQPTRVEALDLHHVLLRNPNCYIVKDLNADSSVRSNQPADQLTHHKSTSGWDAVRNLSRPSSYCMSTPHFERIWWDKGGDTKRPFSIWRPIPRFGFSSVGDCITEGFEPPTLGILFKCDSAIVSERPTQFKKVAQIDRKGSDEILFFWYPVPPPGYASLGCVATKTDEMPSNDSVCCPKMGLVNHANILEDPISRSSSSKGPNCWSIWKVSNQGCTFLATSDTKKPPAQMAYRIADHAKPKVRENITAELKFGCLSVSILDSSCGMVTPIFDTTIANINLATHGKFETMNAVLICSISASTFNRHLEAWEPFVEPFDGIFKFETYDTSKHPPSKVGKRIRVAATSPLNVNLSSANLDLLIETLISWKRQIDLEKKSSIKNEDTVDSVRNADDLSCSALDEDDFQRIVFENKLGCDIYVKKLEDNEDIIELLQHENQVSLFMPPPRFSDKLSVLSNSTESRYYVIIQIFESKGLPIMDDGNDHSYFCALRLLVGSDVSDQYKVFPQSARTRCVKPLKTCESQTHHAKWNEHFIFEVPEQASAHLEIEVTNLASKAGKGEVLGSLSIPIGRGATILKRAASMRIIQQAADVKRVLTCPLTRKGQALNHENVKHCGMLVLSSCYVERSTQTNFQSWKDSLSNAKSGFWIGLGPDGPWECFTAALPLSTIPKSLNNSHFALEVTMRNGKKHASLRALAIIANGFDIKLEVSVCPVTMHSSSVSNAGSTSSTSIIDEVFENQWYRPTSGWGSNPASDQGCDVGPWSTKDGSYSSKAFFEPRLPPGWKWTSPWKIEISSSVDSDGWAYAANFQNLNWPSSWKSSKSPHDFVRRRRWVRSRQSMQEQSAEIPRKITAVMEPHASTALPWTAMIKDMDLCLQVRPFSEKSQESYSWSQVLSLGSESIPKQQQSSLSRQSTLKQSSVPSKNSVLRLADLEKKDMLSYCCPPVGIKQNFWLSVGIDASILHTDLNMPIYDWKICFNSILRLENKLPYEAEYAIWEKSTEGSMVERQHGIVSSGGSAFIYSADIRKPIYLTMFVQNGWIIEKDTVLILDLMSLEHVTSFWMAQNRSQRRLRVSVEHDLGASDAAPKTLRLFVPYWIKNISSIPLSYRIVEMEPTENSDAESLSRPDSLSRAAKSSKFSLRYSSKSLIRRGPVAQRNMHILEVIEDCSTDYVMLSPQDYMNRSAGVRFESRDNNSSPARVAICVAVGSCKQYSIGVSLFDLENKEHVDVKAFTSDGSYYWFSAQLKMTSDRTKVINFLPRALFINRIGRSIILSEYHSETEEHLYPSSPPQAFQWRSEFGNELLKLRLEGYKWSTPFSIDANGVMCVLMNNTTGNDQALVRVNVRSGTKCSRYEVVFQLACWSSPYRVENRSMFLPVRFRQVGGDDYSWRSLPPNSSASFFWEDIGRRRLLEVLVDGSDPTTSMTYDIDVVMDHQPLAASSRVKALRVTVLKEGKFHVTQINDWLPDNRTREQTTERLLSPIFQPSEVDSGQSSPDLDSEFHVTLELTEFGLSIIDHMPEEILFLSVQQLLLAYSSGMGSGINRLKMQMHWIQVDNQLPFVLMPVLFCPQRMENQSDYIIKFSMTLQTNNSLEFCVYPYLGVQPIIWRLHEMIQNLKFDRISSSESSAVSVDPILKIGLLNISEIRFRVSMAMSPTQRPRGVLGFWSSLMTALGNMEHMPVRIAQRYREELCMRQSALMSSAMSNIQKDILSQPLQLLSGVDILGNASSALSNMSKGIAALSMDKKFIQGRMRQDSKGVEDFGDVIRDGGGALAKGIFRGVTGILTKPIEGAKSSGVEGFVQGVGKGLIGAAAQPVSGVLDLLSKTTEGANAVKMKISSAIMAEEQLARRRLPRAIGGDSLLYPYDDHKAAGQAILQLAEYATFLGQVDLFKVRGKFASTDAYEDHFMLPKGKILLITHRRVLLLQVPMMTQRKFSPAKDPCSVIWDVLWDDLVTVEMTHGKKDAPGSLPSKLILYLKAKPTNSREVVRLVKCNRGSDQATLIYSSIDGAYKAYGPKSTKGSVNILQELLRWKVPRPYAPRNTSGRTVQDLSYEREGTYQCIAYITF</sequence>
<keyword evidence="6" id="KW-1185">Reference proteome</keyword>
<evidence type="ECO:0000259" key="4">
    <source>
        <dbReference type="PROSITE" id="PS50004"/>
    </source>
</evidence>
<organism evidence="5">
    <name type="scientific">Oryza barthii</name>
    <dbReference type="NCBI Taxonomy" id="65489"/>
    <lineage>
        <taxon>Eukaryota</taxon>
        <taxon>Viridiplantae</taxon>
        <taxon>Streptophyta</taxon>
        <taxon>Embryophyta</taxon>
        <taxon>Tracheophyta</taxon>
        <taxon>Spermatophyta</taxon>
        <taxon>Magnoliopsida</taxon>
        <taxon>Liliopsida</taxon>
        <taxon>Poales</taxon>
        <taxon>Poaceae</taxon>
        <taxon>BOP clade</taxon>
        <taxon>Oryzoideae</taxon>
        <taxon>Oryzeae</taxon>
        <taxon>Oryzinae</taxon>
        <taxon>Oryza</taxon>
    </lineage>
</organism>
<dbReference type="Proteomes" id="UP000026960">
    <property type="component" value="Chromosome 2"/>
</dbReference>
<name>A0A0D3F525_9ORYZ</name>
<evidence type="ECO:0000256" key="2">
    <source>
        <dbReference type="ARBA" id="ARBA00022448"/>
    </source>
</evidence>
<dbReference type="Pfam" id="PF00168">
    <property type="entry name" value="C2"/>
    <property type="match status" value="1"/>
</dbReference>
<dbReference type="PANTHER" id="PTHR45523">
    <property type="entry name" value="TETRATRICOPEPTIDE REPEAT (TPR)-CONTAINING PROTEIN-RELATED"/>
    <property type="match status" value="1"/>
</dbReference>
<dbReference type="Gramene" id="OBART02G16400.1">
    <property type="protein sequence ID" value="OBART02G16400.1"/>
    <property type="gene ID" value="OBART02G16400"/>
</dbReference>
<accession>A0A0D3F525</accession>